<evidence type="ECO:0000259" key="1">
    <source>
        <dbReference type="PROSITE" id="PS50943"/>
    </source>
</evidence>
<feature type="domain" description="HTH cro/C1-type" evidence="1">
    <location>
        <begin position="6"/>
        <end position="62"/>
    </location>
</feature>
<dbReference type="SUPFAM" id="SSF47413">
    <property type="entry name" value="lambda repressor-like DNA-binding domains"/>
    <property type="match status" value="1"/>
</dbReference>
<evidence type="ECO:0000313" key="3">
    <source>
        <dbReference type="Proteomes" id="UP001194714"/>
    </source>
</evidence>
<dbReference type="Gene3D" id="1.10.260.40">
    <property type="entry name" value="lambda repressor-like DNA-binding domains"/>
    <property type="match status" value="1"/>
</dbReference>
<dbReference type="InterPro" id="IPR001387">
    <property type="entry name" value="Cro/C1-type_HTH"/>
</dbReference>
<dbReference type="Pfam" id="PF01381">
    <property type="entry name" value="HTH_3"/>
    <property type="match status" value="1"/>
</dbReference>
<gene>
    <name evidence="2" type="ORF">NEPTK9_000961</name>
</gene>
<dbReference type="InterPro" id="IPR010982">
    <property type="entry name" value="Lambda_DNA-bd_dom_sf"/>
</dbReference>
<evidence type="ECO:0000313" key="2">
    <source>
        <dbReference type="EMBL" id="MBF5059447.1"/>
    </source>
</evidence>
<proteinExistence type="predicted"/>
<protein>
    <recommendedName>
        <fullName evidence="1">HTH cro/C1-type domain-containing protein</fullName>
    </recommendedName>
</protein>
<accession>A0ABS0AZ85</accession>
<dbReference type="EMBL" id="JAAEJV010000022">
    <property type="protein sequence ID" value="MBF5059447.1"/>
    <property type="molecule type" value="Genomic_DNA"/>
</dbReference>
<reference evidence="2 3" key="1">
    <citation type="submission" date="2020-01" db="EMBL/GenBank/DDBJ databases">
        <title>Draft genome sequence of Cand. Neptunochlamydia vexilliferae K9.</title>
        <authorList>
            <person name="Schulz F."/>
            <person name="Koestlbacher S."/>
            <person name="Wascher F."/>
            <person name="Pizzetti I."/>
            <person name="Horn M."/>
        </authorList>
    </citation>
    <scope>NUCLEOTIDE SEQUENCE [LARGE SCALE GENOMIC DNA]</scope>
    <source>
        <strain evidence="2 3">K9</strain>
    </source>
</reference>
<keyword evidence="3" id="KW-1185">Reference proteome</keyword>
<name>A0ABS0AZ85_9BACT</name>
<dbReference type="CDD" id="cd00093">
    <property type="entry name" value="HTH_XRE"/>
    <property type="match status" value="1"/>
</dbReference>
<comment type="caution">
    <text evidence="2">The sequence shown here is derived from an EMBL/GenBank/DDBJ whole genome shotgun (WGS) entry which is preliminary data.</text>
</comment>
<organism evidence="2 3">
    <name type="scientific">Candidatus Neptunichlamydia vexilliferae</name>
    <dbReference type="NCBI Taxonomy" id="1651774"/>
    <lineage>
        <taxon>Bacteria</taxon>
        <taxon>Pseudomonadati</taxon>
        <taxon>Chlamydiota</taxon>
        <taxon>Chlamydiia</taxon>
        <taxon>Parachlamydiales</taxon>
        <taxon>Simkaniaceae</taxon>
        <taxon>Candidatus Neptunichlamydia</taxon>
    </lineage>
</organism>
<dbReference type="PROSITE" id="PS50943">
    <property type="entry name" value="HTH_CROC1"/>
    <property type="match status" value="1"/>
</dbReference>
<dbReference type="Proteomes" id="UP001194714">
    <property type="component" value="Unassembled WGS sequence"/>
</dbReference>
<sequence length="99" mass="11294">MLDMLLEEFIKSSGLKKKSFAQSVGISTTNLWKILKGITRPSLKTAQKIEEFTEGKVSMQELLFGKTSQKSEEKPSIERRIFSLEKRVAKLEKLESENS</sequence>